<evidence type="ECO:0000259" key="2">
    <source>
        <dbReference type="Pfam" id="PF25597"/>
    </source>
</evidence>
<dbReference type="EMBL" id="BKCJ010001763">
    <property type="protein sequence ID" value="GEU43839.1"/>
    <property type="molecule type" value="Genomic_DNA"/>
</dbReference>
<dbReference type="AlphaFoldDB" id="A0A6L2K493"/>
<feature type="compositionally biased region" description="Low complexity" evidence="1">
    <location>
        <begin position="1"/>
        <end position="17"/>
    </location>
</feature>
<feature type="region of interest" description="Disordered" evidence="1">
    <location>
        <begin position="247"/>
        <end position="281"/>
    </location>
</feature>
<feature type="compositionally biased region" description="Polar residues" evidence="1">
    <location>
        <begin position="265"/>
        <end position="281"/>
    </location>
</feature>
<comment type="caution">
    <text evidence="3">The sequence shown here is derived from an EMBL/GenBank/DDBJ whole genome shotgun (WGS) entry which is preliminary data.</text>
</comment>
<dbReference type="InterPro" id="IPR057670">
    <property type="entry name" value="SH3_retrovirus"/>
</dbReference>
<sequence length="672" mass="77074">MSKPSYESSVNNYSSVSKGFQPKFTPKLIQASSNSSSYTDSKLPKDYKTEYKKMKAMLALLKASSSSPHNPKTFQPKNKGLVSKIFDWDEEEVFEDEEVTQVKLLMALANDELTVGKSHARNGEWVDITIRKCRDELLSLKQAKLDAVTFPIQNTKLTKLNHALQEQLKKEKRINEKWLTSSKKVSQCISEQIPHQKKKVLRGTVTASETKQIKPAVPTEVKDTKQESKLNELTKLVQMLIDEKVNPNQMTQESLKIQKTEPSKSIDSSKMSQDSKPKVQNTGSSKILYCMICKREDHRTSDHEMNIAFLKKSENYKAQPYLYASSSKQILKVKAKPFPQCTHCGFNNHRPNYCRNYPECKIYRSYDHSTSRHNHVIHIRGGVLAESSQLNESSFGVKCNTCDSTLHSTSDHNEFDHFKRVRPMFINHEKYTLVIVDEYLRERIPDISYFHVFGCPVFIHNHKDHLGKFDAKDDDGYFLGYSSVVKAFRVYNTRRQQIKKTYHVTLMKSWKPSENHVPEVIILNEHDVPLTEDIEDPPNLIKTERTHEQNVQNDQMITQPTDVSSRNNTKVSRPITEPLVPDVTQSHIPNQASTSSYPVPQDRWLRDQHIELVNIISNPSKGMLTRSMAAKLTATSASECLFADFLSEIEPKKVSKALKHPGWIDAMQEELN</sequence>
<dbReference type="Pfam" id="PF25597">
    <property type="entry name" value="SH3_retrovirus"/>
    <property type="match status" value="1"/>
</dbReference>
<evidence type="ECO:0000256" key="1">
    <source>
        <dbReference type="SAM" id="MobiDB-lite"/>
    </source>
</evidence>
<feature type="region of interest" description="Disordered" evidence="1">
    <location>
        <begin position="1"/>
        <end position="20"/>
    </location>
</feature>
<feature type="domain" description="Retroviral polymerase SH3-like" evidence="2">
    <location>
        <begin position="455"/>
        <end position="512"/>
    </location>
</feature>
<name>A0A6L2K493_TANCI</name>
<evidence type="ECO:0000313" key="3">
    <source>
        <dbReference type="EMBL" id="GEU43839.1"/>
    </source>
</evidence>
<reference evidence="3" key="1">
    <citation type="journal article" date="2019" name="Sci. Rep.">
        <title>Draft genome of Tanacetum cinerariifolium, the natural source of mosquito coil.</title>
        <authorList>
            <person name="Yamashiro T."/>
            <person name="Shiraishi A."/>
            <person name="Satake H."/>
            <person name="Nakayama K."/>
        </authorList>
    </citation>
    <scope>NUCLEOTIDE SEQUENCE</scope>
</reference>
<organism evidence="3">
    <name type="scientific">Tanacetum cinerariifolium</name>
    <name type="common">Dalmatian daisy</name>
    <name type="synonym">Chrysanthemum cinerariifolium</name>
    <dbReference type="NCBI Taxonomy" id="118510"/>
    <lineage>
        <taxon>Eukaryota</taxon>
        <taxon>Viridiplantae</taxon>
        <taxon>Streptophyta</taxon>
        <taxon>Embryophyta</taxon>
        <taxon>Tracheophyta</taxon>
        <taxon>Spermatophyta</taxon>
        <taxon>Magnoliopsida</taxon>
        <taxon>eudicotyledons</taxon>
        <taxon>Gunneridae</taxon>
        <taxon>Pentapetalae</taxon>
        <taxon>asterids</taxon>
        <taxon>campanulids</taxon>
        <taxon>Asterales</taxon>
        <taxon>Asteraceae</taxon>
        <taxon>Asteroideae</taxon>
        <taxon>Anthemideae</taxon>
        <taxon>Anthemidinae</taxon>
        <taxon>Tanacetum</taxon>
    </lineage>
</organism>
<accession>A0A6L2K493</accession>
<protein>
    <recommendedName>
        <fullName evidence="2">Retroviral polymerase SH3-like domain-containing protein</fullName>
    </recommendedName>
</protein>
<proteinExistence type="predicted"/>
<gene>
    <name evidence="3" type="ORF">Tci_015817</name>
</gene>